<dbReference type="EMBL" id="CP006959">
    <property type="protein sequence ID" value="AJK51244.1"/>
    <property type="molecule type" value="Genomic_DNA"/>
</dbReference>
<evidence type="ECO:0000313" key="2">
    <source>
        <dbReference type="Proteomes" id="UP000031910"/>
    </source>
</evidence>
<name>A0A9N7G776_MYCCC</name>
<gene>
    <name evidence="1" type="ORF">MCCG_0261</name>
</gene>
<organism evidence="1 2">
    <name type="scientific">Mycoplasma capricolum subsp. capripneumoniae 87001</name>
    <dbReference type="NCBI Taxonomy" id="1124992"/>
    <lineage>
        <taxon>Bacteria</taxon>
        <taxon>Bacillati</taxon>
        <taxon>Mycoplasmatota</taxon>
        <taxon>Mollicutes</taxon>
        <taxon>Mycoplasmataceae</taxon>
        <taxon>Mycoplasma</taxon>
    </lineage>
</organism>
<protein>
    <submittedName>
        <fullName evidence="1">Liporotein</fullName>
    </submittedName>
</protein>
<accession>A0A9N7G776</accession>
<evidence type="ECO:0000313" key="1">
    <source>
        <dbReference type="EMBL" id="AJK51244.1"/>
    </source>
</evidence>
<dbReference type="RefSeq" id="WP_230589524.1">
    <property type="nucleotide sequence ID" value="NZ_CP006959.1"/>
</dbReference>
<proteinExistence type="predicted"/>
<dbReference type="AlphaFoldDB" id="A0A9N7G776"/>
<dbReference type="InterPro" id="IPR011889">
    <property type="entry name" value="Liste_lipo_26"/>
</dbReference>
<dbReference type="Pfam" id="PF03382">
    <property type="entry name" value="DUF285"/>
    <property type="match status" value="1"/>
</dbReference>
<dbReference type="NCBIfam" id="TIGR02167">
    <property type="entry name" value="Liste_lipo_26"/>
    <property type="match status" value="1"/>
</dbReference>
<dbReference type="KEGG" id="mcai:MCCG_0261"/>
<sequence>MILGYEKTNNPKDGYKLKEIPTNINKVPKYLPGIVTSLEGAFKNNQNEKIDGIEHWDTSKVKNMYQTFFGANKFNTDISKWKTSSVTDMRCMFAYTNSFNKDLSEWNVEKTFLSLGFAKGSSYENNRALWPHFKNNNR</sequence>
<reference evidence="1 2" key="1">
    <citation type="submission" date="2013-12" db="EMBL/GenBank/DDBJ databases">
        <authorList>
            <person name="Wang R."/>
            <person name="Li Y."/>
            <person name="Zheng H."/>
            <person name="Xin J."/>
        </authorList>
    </citation>
    <scope>NUCLEOTIDE SEQUENCE [LARGE SCALE GENOMIC DNA]</scope>
    <source>
        <strain evidence="1 2">87001</strain>
    </source>
</reference>
<keyword evidence="2" id="KW-1185">Reference proteome</keyword>
<dbReference type="Proteomes" id="UP000031910">
    <property type="component" value="Chromosome"/>
</dbReference>
<dbReference type="InterPro" id="IPR005046">
    <property type="entry name" value="DUF285"/>
</dbReference>